<comment type="caution">
    <text evidence="1">The sequence shown here is derived from an EMBL/GenBank/DDBJ whole genome shotgun (WGS) entry which is preliminary data.</text>
</comment>
<reference evidence="1" key="1">
    <citation type="journal article" date="2023" name="Science">
        <title>Genome structures resolve the early diversification of teleost fishes.</title>
        <authorList>
            <person name="Parey E."/>
            <person name="Louis A."/>
            <person name="Montfort J."/>
            <person name="Bouchez O."/>
            <person name="Roques C."/>
            <person name="Iampietro C."/>
            <person name="Lluch J."/>
            <person name="Castinel A."/>
            <person name="Donnadieu C."/>
            <person name="Desvignes T."/>
            <person name="Floi Bucao C."/>
            <person name="Jouanno E."/>
            <person name="Wen M."/>
            <person name="Mejri S."/>
            <person name="Dirks R."/>
            <person name="Jansen H."/>
            <person name="Henkel C."/>
            <person name="Chen W.J."/>
            <person name="Zahm M."/>
            <person name="Cabau C."/>
            <person name="Klopp C."/>
            <person name="Thompson A.W."/>
            <person name="Robinson-Rechavi M."/>
            <person name="Braasch I."/>
            <person name="Lecointre G."/>
            <person name="Bobe J."/>
            <person name="Postlethwait J.H."/>
            <person name="Berthelot C."/>
            <person name="Roest Crollius H."/>
            <person name="Guiguen Y."/>
        </authorList>
    </citation>
    <scope>NUCLEOTIDE SEQUENCE</scope>
    <source>
        <strain evidence="1">NC1722</strain>
    </source>
</reference>
<keyword evidence="2" id="KW-1185">Reference proteome</keyword>
<accession>A0AAD7WL74</accession>
<organism evidence="1 2">
    <name type="scientific">Aldrovandia affinis</name>
    <dbReference type="NCBI Taxonomy" id="143900"/>
    <lineage>
        <taxon>Eukaryota</taxon>
        <taxon>Metazoa</taxon>
        <taxon>Chordata</taxon>
        <taxon>Craniata</taxon>
        <taxon>Vertebrata</taxon>
        <taxon>Euteleostomi</taxon>
        <taxon>Actinopterygii</taxon>
        <taxon>Neopterygii</taxon>
        <taxon>Teleostei</taxon>
        <taxon>Notacanthiformes</taxon>
        <taxon>Halosauridae</taxon>
        <taxon>Aldrovandia</taxon>
    </lineage>
</organism>
<name>A0AAD7WL74_9TELE</name>
<evidence type="ECO:0000313" key="2">
    <source>
        <dbReference type="Proteomes" id="UP001221898"/>
    </source>
</evidence>
<dbReference type="EMBL" id="JAINUG010000074">
    <property type="protein sequence ID" value="KAJ8400800.1"/>
    <property type="molecule type" value="Genomic_DNA"/>
</dbReference>
<proteinExistence type="predicted"/>
<protein>
    <submittedName>
        <fullName evidence="1">Uncharacterized protein</fullName>
    </submittedName>
</protein>
<gene>
    <name evidence="1" type="ORF">AAFF_G00391540</name>
</gene>
<dbReference type="AlphaFoldDB" id="A0AAD7WL74"/>
<sequence>MRKGRSPRATISCLNRWESFSPLRRLVAKIWKKSQSANSMLRWGFQSPGTHENVLSVLITEQAEDKHAWCRFAWGGIVVQPVGPLDLNLIPLQRGDPFRQAFLEEGDGVGAFCQLWKANQMEI</sequence>
<evidence type="ECO:0000313" key="1">
    <source>
        <dbReference type="EMBL" id="KAJ8400800.1"/>
    </source>
</evidence>
<dbReference type="Proteomes" id="UP001221898">
    <property type="component" value="Unassembled WGS sequence"/>
</dbReference>